<protein>
    <submittedName>
        <fullName evidence="1">Uncharacterized protein</fullName>
    </submittedName>
</protein>
<gene>
    <name evidence="1" type="ORF">Mgra_00002553</name>
</gene>
<dbReference type="Proteomes" id="UP000605970">
    <property type="component" value="Unassembled WGS sequence"/>
</dbReference>
<comment type="caution">
    <text evidence="1">The sequence shown here is derived from an EMBL/GenBank/DDBJ whole genome shotgun (WGS) entry which is preliminary data.</text>
</comment>
<dbReference type="AlphaFoldDB" id="A0A8S9ZXT2"/>
<name>A0A8S9ZXT2_9BILA</name>
<keyword evidence="2" id="KW-1185">Reference proteome</keyword>
<evidence type="ECO:0000313" key="2">
    <source>
        <dbReference type="Proteomes" id="UP000605970"/>
    </source>
</evidence>
<accession>A0A8S9ZXT2</accession>
<proteinExistence type="predicted"/>
<sequence>MIHPFTLEEEKLFNFIKLFFFTKMIYFCH</sequence>
<reference evidence="1" key="1">
    <citation type="journal article" date="2020" name="Ecol. Evol.">
        <title>Genome structure and content of the rice root-knot nematode (Meloidogyne graminicola).</title>
        <authorList>
            <person name="Phan N.T."/>
            <person name="Danchin E.G.J."/>
            <person name="Klopp C."/>
            <person name="Perfus-Barbeoch L."/>
            <person name="Kozlowski D.K."/>
            <person name="Koutsovoulos G.D."/>
            <person name="Lopez-Roques C."/>
            <person name="Bouchez O."/>
            <person name="Zahm M."/>
            <person name="Besnard G."/>
            <person name="Bellafiore S."/>
        </authorList>
    </citation>
    <scope>NUCLEOTIDE SEQUENCE</scope>
    <source>
        <strain evidence="1">VN-18</strain>
    </source>
</reference>
<dbReference type="EMBL" id="JABEBT010000015">
    <property type="protein sequence ID" value="KAF7638102.1"/>
    <property type="molecule type" value="Genomic_DNA"/>
</dbReference>
<organism evidence="1 2">
    <name type="scientific">Meloidogyne graminicola</name>
    <dbReference type="NCBI Taxonomy" id="189291"/>
    <lineage>
        <taxon>Eukaryota</taxon>
        <taxon>Metazoa</taxon>
        <taxon>Ecdysozoa</taxon>
        <taxon>Nematoda</taxon>
        <taxon>Chromadorea</taxon>
        <taxon>Rhabditida</taxon>
        <taxon>Tylenchina</taxon>
        <taxon>Tylenchomorpha</taxon>
        <taxon>Tylenchoidea</taxon>
        <taxon>Meloidogynidae</taxon>
        <taxon>Meloidogyninae</taxon>
        <taxon>Meloidogyne</taxon>
    </lineage>
</organism>
<evidence type="ECO:0000313" key="1">
    <source>
        <dbReference type="EMBL" id="KAF7638102.1"/>
    </source>
</evidence>